<dbReference type="RefSeq" id="WP_068528980.1">
    <property type="nucleotide sequence ID" value="NZ_LVJH01000003.1"/>
</dbReference>
<dbReference type="SUPFAM" id="SSF48576">
    <property type="entry name" value="Terpenoid synthases"/>
    <property type="match status" value="1"/>
</dbReference>
<dbReference type="AlphaFoldDB" id="A0A168N586"/>
<dbReference type="InterPro" id="IPR002060">
    <property type="entry name" value="Squ/phyt_synthse"/>
</dbReference>
<evidence type="ECO:0000313" key="1">
    <source>
        <dbReference type="EMBL" id="OAB45403.1"/>
    </source>
</evidence>
<sequence length="271" mass="30388">MQGNAALLKDATKVLAQTSRTFIIPISHLGPGLREAVTAGYLSMRAIDEIEDHETLPKEDKISLLQSISTLLNKTFTDEDFASLFAPYKKDLPEVSLRMTDWIKLAPLQTKEMICRYTATMAHGMAEWVIKNWNIQNKEDLDDYTYYVAGLVGIMLSDLWTLYGESDVSKDQSVAFGRGLQLVNIISNRSEDSERGVNFHPPGWSFEEMLDYARQNLKIAESYTSRIKLDPIYNFCKIPLALATGTLDAIVSGKSKLNRISVLKIVSGAVR</sequence>
<evidence type="ECO:0000313" key="2">
    <source>
        <dbReference type="Proteomes" id="UP000076967"/>
    </source>
</evidence>
<organism evidence="1 2">
    <name type="scientific">Paenibacillus glacialis</name>
    <dbReference type="NCBI Taxonomy" id="494026"/>
    <lineage>
        <taxon>Bacteria</taxon>
        <taxon>Bacillati</taxon>
        <taxon>Bacillota</taxon>
        <taxon>Bacilli</taxon>
        <taxon>Bacillales</taxon>
        <taxon>Paenibacillaceae</taxon>
        <taxon>Paenibacillus</taxon>
    </lineage>
</organism>
<reference evidence="1 2" key="1">
    <citation type="submission" date="2016-03" db="EMBL/GenBank/DDBJ databases">
        <title>Draft genome sequence of Paenibacillus glacialis DSM 22343.</title>
        <authorList>
            <person name="Shin S.-K."/>
            <person name="Yi H."/>
        </authorList>
    </citation>
    <scope>NUCLEOTIDE SEQUENCE [LARGE SCALE GENOMIC DNA]</scope>
    <source>
        <strain evidence="1 2">DSM 22343</strain>
    </source>
</reference>
<dbReference type="InterPro" id="IPR008949">
    <property type="entry name" value="Isoprenoid_synthase_dom_sf"/>
</dbReference>
<dbReference type="GO" id="GO:0051996">
    <property type="term" value="F:squalene synthase [NAD(P)H] activity"/>
    <property type="evidence" value="ECO:0007669"/>
    <property type="project" value="InterPro"/>
</dbReference>
<dbReference type="PANTHER" id="PTHR11626:SF2">
    <property type="entry name" value="SQUALENE SYNTHASE"/>
    <property type="match status" value="1"/>
</dbReference>
<dbReference type="Pfam" id="PF00494">
    <property type="entry name" value="SQS_PSY"/>
    <property type="match status" value="1"/>
</dbReference>
<protein>
    <submittedName>
        <fullName evidence="1">Phytoene synthase</fullName>
    </submittedName>
</protein>
<keyword evidence="2" id="KW-1185">Reference proteome</keyword>
<dbReference type="PANTHER" id="PTHR11626">
    <property type="entry name" value="FARNESYL-DIPHOSPHATE FARNESYLTRANSFERASE"/>
    <property type="match status" value="1"/>
</dbReference>
<dbReference type="InterPro" id="IPR044844">
    <property type="entry name" value="Trans_IPPS_euk-type"/>
</dbReference>
<dbReference type="EMBL" id="LVJH01000003">
    <property type="protein sequence ID" value="OAB45403.1"/>
    <property type="molecule type" value="Genomic_DNA"/>
</dbReference>
<dbReference type="GO" id="GO:0045338">
    <property type="term" value="P:farnesyl diphosphate metabolic process"/>
    <property type="evidence" value="ECO:0007669"/>
    <property type="project" value="InterPro"/>
</dbReference>
<dbReference type="OrthoDB" id="9787280at2"/>
<accession>A0A168N586</accession>
<comment type="caution">
    <text evidence="1">The sequence shown here is derived from an EMBL/GenBank/DDBJ whole genome shotgun (WGS) entry which is preliminary data.</text>
</comment>
<gene>
    <name evidence="1" type="ORF">PGLA_03895</name>
</gene>
<dbReference type="Proteomes" id="UP000076967">
    <property type="component" value="Unassembled WGS sequence"/>
</dbReference>
<proteinExistence type="predicted"/>
<dbReference type="STRING" id="494026.PGLA_03895"/>
<name>A0A168N586_9BACL</name>
<dbReference type="Gene3D" id="1.10.600.10">
    <property type="entry name" value="Farnesyl Diphosphate Synthase"/>
    <property type="match status" value="1"/>
</dbReference>